<dbReference type="InterPro" id="IPR010390">
    <property type="entry name" value="ABC-2_transporter-like"/>
</dbReference>
<accession>A0AAJ6FUM7</accession>
<dbReference type="Proteomes" id="UP001238155">
    <property type="component" value="Chromosome"/>
</dbReference>
<organism evidence="2 3">
    <name type="scientific">Ligilactobacillus animalis</name>
    <dbReference type="NCBI Taxonomy" id="1605"/>
    <lineage>
        <taxon>Bacteria</taxon>
        <taxon>Bacillati</taxon>
        <taxon>Bacillota</taxon>
        <taxon>Bacilli</taxon>
        <taxon>Lactobacillales</taxon>
        <taxon>Lactobacillaceae</taxon>
        <taxon>Ligilactobacillus</taxon>
    </lineage>
</organism>
<feature type="transmembrane region" description="Helical" evidence="1">
    <location>
        <begin position="21"/>
        <end position="39"/>
    </location>
</feature>
<proteinExistence type="predicted"/>
<feature type="transmembrane region" description="Helical" evidence="1">
    <location>
        <begin position="99"/>
        <end position="127"/>
    </location>
</feature>
<feature type="transmembrane region" description="Helical" evidence="1">
    <location>
        <begin position="59"/>
        <end position="78"/>
    </location>
</feature>
<name>A0AAJ6FUM7_9LACO</name>
<dbReference type="AlphaFoldDB" id="A0AAJ6FUM7"/>
<dbReference type="EMBL" id="CP123751">
    <property type="protein sequence ID" value="WHQ80147.1"/>
    <property type="molecule type" value="Genomic_DNA"/>
</dbReference>
<keyword evidence="1" id="KW-0812">Transmembrane</keyword>
<reference evidence="2" key="1">
    <citation type="submission" date="2023-04" db="EMBL/GenBank/DDBJ databases">
        <title>Four porcine-derived lactic acid bacteria strains analyses and their evaluation as potential probiotics based on genomics.</title>
        <authorList>
            <person name="Niu D."/>
        </authorList>
    </citation>
    <scope>NUCLEOTIDE SEQUENCE</scope>
    <source>
        <strain evidence="2">ZSB1</strain>
    </source>
</reference>
<evidence type="ECO:0000313" key="2">
    <source>
        <dbReference type="EMBL" id="WHQ80147.1"/>
    </source>
</evidence>
<feature type="transmembrane region" description="Helical" evidence="1">
    <location>
        <begin position="160"/>
        <end position="181"/>
    </location>
</feature>
<dbReference type="PANTHER" id="PTHR36832:SF1">
    <property type="entry name" value="SLR1174 PROTEIN"/>
    <property type="match status" value="1"/>
</dbReference>
<feature type="transmembrane region" description="Helical" evidence="1">
    <location>
        <begin position="227"/>
        <end position="245"/>
    </location>
</feature>
<dbReference type="Pfam" id="PF06182">
    <property type="entry name" value="ABC2_membrane_6"/>
    <property type="match status" value="1"/>
</dbReference>
<protein>
    <submittedName>
        <fullName evidence="2">ABC-2 family transporter protein</fullName>
    </submittedName>
</protein>
<feature type="transmembrane region" description="Helical" evidence="1">
    <location>
        <begin position="133"/>
        <end position="153"/>
    </location>
</feature>
<gene>
    <name evidence="2" type="ORF">QFF56_09540</name>
</gene>
<dbReference type="RefSeq" id="WP_136344718.1">
    <property type="nucleotide sequence ID" value="NZ_CABIZJ010000004.1"/>
</dbReference>
<dbReference type="PANTHER" id="PTHR36832">
    <property type="entry name" value="SLR1174 PROTEIN-RELATED"/>
    <property type="match status" value="1"/>
</dbReference>
<keyword evidence="1" id="KW-0472">Membrane</keyword>
<evidence type="ECO:0000313" key="3">
    <source>
        <dbReference type="Proteomes" id="UP001238155"/>
    </source>
</evidence>
<keyword evidence="1" id="KW-1133">Transmembrane helix</keyword>
<sequence length="258" mass="29764">MKYAVIFWTSLKEKVMYRTDLWLQYILLGLQLVVNISVWQALYTNDALMLKGYSLKQLSLYLLSTNLLALLFSVAPAFRLADQIKSGRLSTLLLRPVSLYGESLVHFLGAQVPSLLLELGVIGYLLWTLELSLWRLLWLLVYLALALLMFYGLMLLFGMLAFWLLELWPLRAFVTACYLMLGGRYFPLSSLPEAIFRFLQYNPFSLVTDVPARIMTGQLALERSSNYFLAVLGWIMLLTMIYKFTFLRGTKRYEGVES</sequence>
<evidence type="ECO:0000256" key="1">
    <source>
        <dbReference type="SAM" id="Phobius"/>
    </source>
</evidence>